<dbReference type="STRING" id="688867.SAMN05660236_4306"/>
<dbReference type="RefSeq" id="WP_079688844.1">
    <property type="nucleotide sequence ID" value="NZ_FUZU01000003.1"/>
</dbReference>
<accession>A0A1T5M3Q5</accession>
<dbReference type="GO" id="GO:0005737">
    <property type="term" value="C:cytoplasm"/>
    <property type="evidence" value="ECO:0007669"/>
    <property type="project" value="TreeGrafter"/>
</dbReference>
<dbReference type="GO" id="GO:0004789">
    <property type="term" value="F:thiamine-phosphate diphosphorylase activity"/>
    <property type="evidence" value="ECO:0007669"/>
    <property type="project" value="TreeGrafter"/>
</dbReference>
<sequence length="216" mass="24068">MGIQVKSKIQHQINGGVYLVVNPAEGIDTVFPKVKAALAGGIDVLQIWNHWQEHQDQKAFIDTIIVVAHEYNVPVFINEEWQWLKNTMLDGVHFDSVPLNWASIQREIDRPFLTGITCGNDAERIQWGIDYADYLSFCSMFPSASAGTCEIVRPEVVRETRQKTSAPIFVSGGITPDLIKDLLPLGINGVAVISAILKADDPTQATRHFKLELKSK</sequence>
<gene>
    <name evidence="4" type="ORF">SAMN05660236_4306</name>
</gene>
<dbReference type="OrthoDB" id="9810880at2"/>
<organism evidence="4 5">
    <name type="scientific">Ohtaekwangia koreensis</name>
    <dbReference type="NCBI Taxonomy" id="688867"/>
    <lineage>
        <taxon>Bacteria</taxon>
        <taxon>Pseudomonadati</taxon>
        <taxon>Bacteroidota</taxon>
        <taxon>Cytophagia</taxon>
        <taxon>Cytophagales</taxon>
        <taxon>Fulvivirgaceae</taxon>
        <taxon>Ohtaekwangia</taxon>
    </lineage>
</organism>
<evidence type="ECO:0000313" key="5">
    <source>
        <dbReference type="Proteomes" id="UP000190961"/>
    </source>
</evidence>
<dbReference type="CDD" id="cd00564">
    <property type="entry name" value="TMP_TenI"/>
    <property type="match status" value="1"/>
</dbReference>
<dbReference type="InterPro" id="IPR022998">
    <property type="entry name" value="ThiamineP_synth_TenI"/>
</dbReference>
<protein>
    <submittedName>
        <fullName evidence="4">Thiamine-phosphate pyrophosphorylase</fullName>
    </submittedName>
</protein>
<dbReference type="AlphaFoldDB" id="A0A1T5M3Q5"/>
<reference evidence="4 5" key="1">
    <citation type="submission" date="2017-02" db="EMBL/GenBank/DDBJ databases">
        <authorList>
            <person name="Peterson S.W."/>
        </authorList>
    </citation>
    <scope>NUCLEOTIDE SEQUENCE [LARGE SCALE GENOMIC DNA]</scope>
    <source>
        <strain evidence="4 5">DSM 25262</strain>
    </source>
</reference>
<dbReference type="EMBL" id="FUZU01000003">
    <property type="protein sequence ID" value="SKC82891.1"/>
    <property type="molecule type" value="Genomic_DNA"/>
</dbReference>
<name>A0A1T5M3Q5_9BACT</name>
<dbReference type="InterPro" id="IPR036206">
    <property type="entry name" value="ThiamineP_synth_sf"/>
</dbReference>
<dbReference type="PANTHER" id="PTHR20857:SF23">
    <property type="entry name" value="THIAMINE BIOSYNTHETIC BIFUNCTIONAL ENZYME"/>
    <property type="match status" value="1"/>
</dbReference>
<keyword evidence="2" id="KW-0784">Thiamine biosynthesis</keyword>
<dbReference type="GO" id="GO:0009228">
    <property type="term" value="P:thiamine biosynthetic process"/>
    <property type="evidence" value="ECO:0007669"/>
    <property type="project" value="UniProtKB-KW"/>
</dbReference>
<dbReference type="Gene3D" id="3.20.20.70">
    <property type="entry name" value="Aldolase class I"/>
    <property type="match status" value="1"/>
</dbReference>
<evidence type="ECO:0000313" key="4">
    <source>
        <dbReference type="EMBL" id="SKC82891.1"/>
    </source>
</evidence>
<evidence type="ECO:0000259" key="3">
    <source>
        <dbReference type="Pfam" id="PF02581"/>
    </source>
</evidence>
<dbReference type="InterPro" id="IPR013785">
    <property type="entry name" value="Aldolase_TIM"/>
</dbReference>
<comment type="pathway">
    <text evidence="1">Cofactor biosynthesis; thiamine diphosphate biosynthesis.</text>
</comment>
<feature type="domain" description="Thiamine phosphate synthase/TenI" evidence="3">
    <location>
        <begin position="17"/>
        <end position="196"/>
    </location>
</feature>
<proteinExistence type="predicted"/>
<dbReference type="Proteomes" id="UP000190961">
    <property type="component" value="Unassembled WGS sequence"/>
</dbReference>
<dbReference type="Pfam" id="PF02581">
    <property type="entry name" value="TMP-TENI"/>
    <property type="match status" value="1"/>
</dbReference>
<evidence type="ECO:0000256" key="1">
    <source>
        <dbReference type="ARBA" id="ARBA00004948"/>
    </source>
</evidence>
<dbReference type="PANTHER" id="PTHR20857">
    <property type="entry name" value="THIAMINE-PHOSPHATE PYROPHOSPHORYLASE"/>
    <property type="match status" value="1"/>
</dbReference>
<evidence type="ECO:0000256" key="2">
    <source>
        <dbReference type="ARBA" id="ARBA00022977"/>
    </source>
</evidence>
<keyword evidence="5" id="KW-1185">Reference proteome</keyword>
<dbReference type="SUPFAM" id="SSF51391">
    <property type="entry name" value="Thiamin phosphate synthase"/>
    <property type="match status" value="1"/>
</dbReference>